<organism evidence="2 3">
    <name type="scientific">Lepidopterella palustris CBS 459.81</name>
    <dbReference type="NCBI Taxonomy" id="1314670"/>
    <lineage>
        <taxon>Eukaryota</taxon>
        <taxon>Fungi</taxon>
        <taxon>Dikarya</taxon>
        <taxon>Ascomycota</taxon>
        <taxon>Pezizomycotina</taxon>
        <taxon>Dothideomycetes</taxon>
        <taxon>Pleosporomycetidae</taxon>
        <taxon>Mytilinidiales</taxon>
        <taxon>Argynnaceae</taxon>
        <taxon>Lepidopterella</taxon>
    </lineage>
</organism>
<feature type="region of interest" description="Disordered" evidence="1">
    <location>
        <begin position="68"/>
        <end position="105"/>
    </location>
</feature>
<dbReference type="EMBL" id="KV745029">
    <property type="protein sequence ID" value="OCK78985.1"/>
    <property type="molecule type" value="Genomic_DNA"/>
</dbReference>
<accession>A0A8E2E7V0</accession>
<evidence type="ECO:0000313" key="3">
    <source>
        <dbReference type="Proteomes" id="UP000250266"/>
    </source>
</evidence>
<reference evidence="2 3" key="1">
    <citation type="journal article" date="2016" name="Nat. Commun.">
        <title>Ectomycorrhizal ecology is imprinted in the genome of the dominant symbiotic fungus Cenococcum geophilum.</title>
        <authorList>
            <consortium name="DOE Joint Genome Institute"/>
            <person name="Peter M."/>
            <person name="Kohler A."/>
            <person name="Ohm R.A."/>
            <person name="Kuo A."/>
            <person name="Krutzmann J."/>
            <person name="Morin E."/>
            <person name="Arend M."/>
            <person name="Barry K.W."/>
            <person name="Binder M."/>
            <person name="Choi C."/>
            <person name="Clum A."/>
            <person name="Copeland A."/>
            <person name="Grisel N."/>
            <person name="Haridas S."/>
            <person name="Kipfer T."/>
            <person name="LaButti K."/>
            <person name="Lindquist E."/>
            <person name="Lipzen A."/>
            <person name="Maire R."/>
            <person name="Meier B."/>
            <person name="Mihaltcheva S."/>
            <person name="Molinier V."/>
            <person name="Murat C."/>
            <person name="Poggeler S."/>
            <person name="Quandt C.A."/>
            <person name="Sperisen C."/>
            <person name="Tritt A."/>
            <person name="Tisserant E."/>
            <person name="Crous P.W."/>
            <person name="Henrissat B."/>
            <person name="Nehls U."/>
            <person name="Egli S."/>
            <person name="Spatafora J.W."/>
            <person name="Grigoriev I.V."/>
            <person name="Martin F.M."/>
        </authorList>
    </citation>
    <scope>NUCLEOTIDE SEQUENCE [LARGE SCALE GENOMIC DNA]</scope>
    <source>
        <strain evidence="2 3">CBS 459.81</strain>
    </source>
</reference>
<keyword evidence="3" id="KW-1185">Reference proteome</keyword>
<sequence>MCLAELNVSLLPCRHRWYHLVRPCAPTTNLSSCSSKLCLSGWEIKCDFCPYCSGWSLSDSEYRLVGNDRTPSVGGLSRTPSLSLSSTRRESRSGSLARTDSSTSVTMMAAQEKNRALNARVDAYLNTCPEKSVLMEQRTGEDEADGVGPPSPSDTGSEGQEGSQGDGKAGLWGKGWKKSKRFSKGLFK</sequence>
<feature type="compositionally biased region" description="Gly residues" evidence="1">
    <location>
        <begin position="162"/>
        <end position="173"/>
    </location>
</feature>
<gene>
    <name evidence="2" type="ORF">K432DRAFT_300800</name>
</gene>
<evidence type="ECO:0000313" key="2">
    <source>
        <dbReference type="EMBL" id="OCK78985.1"/>
    </source>
</evidence>
<name>A0A8E2E7V0_9PEZI</name>
<dbReference type="OrthoDB" id="3942453at2759"/>
<feature type="compositionally biased region" description="Low complexity" evidence="1">
    <location>
        <begin position="74"/>
        <end position="86"/>
    </location>
</feature>
<dbReference type="AlphaFoldDB" id="A0A8E2E7V0"/>
<evidence type="ECO:0000256" key="1">
    <source>
        <dbReference type="SAM" id="MobiDB-lite"/>
    </source>
</evidence>
<feature type="region of interest" description="Disordered" evidence="1">
    <location>
        <begin position="136"/>
        <end position="176"/>
    </location>
</feature>
<dbReference type="Proteomes" id="UP000250266">
    <property type="component" value="Unassembled WGS sequence"/>
</dbReference>
<proteinExistence type="predicted"/>
<protein>
    <submittedName>
        <fullName evidence="2">Uncharacterized protein</fullName>
    </submittedName>
</protein>